<dbReference type="InterPro" id="IPR016169">
    <property type="entry name" value="FAD-bd_PCMH_sub2"/>
</dbReference>
<protein>
    <recommendedName>
        <fullName evidence="16">UDP-N-acetylenolpyruvoylglucosamine reductase</fullName>
        <ecNumber evidence="16">1.3.1.98</ecNumber>
    </recommendedName>
    <alternativeName>
        <fullName evidence="16">UDP-N-acetylmuramate dehydrogenase</fullName>
    </alternativeName>
</protein>
<dbReference type="GO" id="GO:0051301">
    <property type="term" value="P:cell division"/>
    <property type="evidence" value="ECO:0007669"/>
    <property type="project" value="UniProtKB-KW"/>
</dbReference>
<keyword evidence="6 16" id="KW-0132">Cell division</keyword>
<dbReference type="EMBL" id="DRPZ01000250">
    <property type="protein sequence ID" value="HGY10360.1"/>
    <property type="molecule type" value="Genomic_DNA"/>
</dbReference>
<evidence type="ECO:0000256" key="16">
    <source>
        <dbReference type="HAMAP-Rule" id="MF_00037"/>
    </source>
</evidence>
<dbReference type="NCBIfam" id="TIGR00179">
    <property type="entry name" value="murB"/>
    <property type="match status" value="1"/>
</dbReference>
<dbReference type="Gene3D" id="3.90.78.10">
    <property type="entry name" value="UDP-N-acetylenolpyruvoylglucosamine reductase, C-terminal domain"/>
    <property type="match status" value="1"/>
</dbReference>
<accession>A0A7C4ZS84</accession>
<dbReference type="Gene3D" id="3.30.43.10">
    <property type="entry name" value="Uridine Diphospho-n-acetylenolpyruvylglucosamine Reductase, domain 2"/>
    <property type="match status" value="1"/>
</dbReference>
<dbReference type="InterPro" id="IPR003170">
    <property type="entry name" value="MurB"/>
</dbReference>
<evidence type="ECO:0000256" key="11">
    <source>
        <dbReference type="ARBA" id="ARBA00022984"/>
    </source>
</evidence>
<dbReference type="HAMAP" id="MF_00037">
    <property type="entry name" value="MurB"/>
    <property type="match status" value="1"/>
</dbReference>
<dbReference type="InterPro" id="IPR006094">
    <property type="entry name" value="Oxid_FAD_bind_N"/>
</dbReference>
<feature type="domain" description="FAD-binding PCMH-type" evidence="17">
    <location>
        <begin position="15"/>
        <end position="180"/>
    </location>
</feature>
<evidence type="ECO:0000256" key="2">
    <source>
        <dbReference type="ARBA" id="ARBA00003921"/>
    </source>
</evidence>
<dbReference type="Gene3D" id="3.30.465.10">
    <property type="match status" value="1"/>
</dbReference>
<dbReference type="Proteomes" id="UP000885759">
    <property type="component" value="Unassembled WGS sequence"/>
</dbReference>
<keyword evidence="14 16" id="KW-0961">Cell wall biogenesis/degradation</keyword>
<evidence type="ECO:0000256" key="13">
    <source>
        <dbReference type="ARBA" id="ARBA00023306"/>
    </source>
</evidence>
<comment type="function">
    <text evidence="2 16">Cell wall formation.</text>
</comment>
<dbReference type="NCBIfam" id="NF011245">
    <property type="entry name" value="PRK14651.1"/>
    <property type="match status" value="1"/>
</dbReference>
<dbReference type="PROSITE" id="PS51387">
    <property type="entry name" value="FAD_PCMH"/>
    <property type="match status" value="1"/>
</dbReference>
<evidence type="ECO:0000313" key="18">
    <source>
        <dbReference type="EMBL" id="HGY10360.1"/>
    </source>
</evidence>
<evidence type="ECO:0000256" key="5">
    <source>
        <dbReference type="ARBA" id="ARBA00022490"/>
    </source>
</evidence>
<dbReference type="PANTHER" id="PTHR21071:SF4">
    <property type="entry name" value="UDP-N-ACETYLENOLPYRUVOYLGLUCOSAMINE REDUCTASE"/>
    <property type="match status" value="1"/>
</dbReference>
<dbReference type="GO" id="GO:0009252">
    <property type="term" value="P:peptidoglycan biosynthetic process"/>
    <property type="evidence" value="ECO:0007669"/>
    <property type="project" value="UniProtKB-UniRule"/>
</dbReference>
<evidence type="ECO:0000256" key="8">
    <source>
        <dbReference type="ARBA" id="ARBA00022827"/>
    </source>
</evidence>
<comment type="pathway">
    <text evidence="4 16">Cell wall biogenesis; peptidoglycan biosynthesis.</text>
</comment>
<keyword evidence="10 16" id="KW-0133">Cell shape</keyword>
<feature type="active site" evidence="16">
    <location>
        <position position="273"/>
    </location>
</feature>
<sequence>MKVERRNLAEFTTLAVGGPAEVWTVETPRDLVQATAAPYRVLGNGSNLLVSDRGVPERVLRLGGVFAQGSLGRPRSEDAPHLSPWIGAGVLLPTLVQEAARLGLSGLEPLLGIPASVGGAVRMNAGTRFGEIADVLEAVELFHEGAFRVLDPSELGLGYRTSRLPGGAIVTRVRLRLTPAPAATIEARMAEVDAARKGQPKRKSAGCAFKNPPGDSAGRIIDRAGFKGHRVGAAMVSPEHGNFIVNTGGARAEDVWALVKRLQEELGLELEWEVWGEFP</sequence>
<keyword evidence="5 16" id="KW-0963">Cytoplasm</keyword>
<evidence type="ECO:0000256" key="6">
    <source>
        <dbReference type="ARBA" id="ARBA00022618"/>
    </source>
</evidence>
<evidence type="ECO:0000256" key="10">
    <source>
        <dbReference type="ARBA" id="ARBA00022960"/>
    </source>
</evidence>
<keyword evidence="11 16" id="KW-0573">Peptidoglycan synthesis</keyword>
<reference evidence="18" key="1">
    <citation type="journal article" date="2020" name="mSystems">
        <title>Genome- and Community-Level Interaction Insights into Carbon Utilization and Element Cycling Functions of Hydrothermarchaeota in Hydrothermal Sediment.</title>
        <authorList>
            <person name="Zhou Z."/>
            <person name="Liu Y."/>
            <person name="Xu W."/>
            <person name="Pan J."/>
            <person name="Luo Z.H."/>
            <person name="Li M."/>
        </authorList>
    </citation>
    <scope>NUCLEOTIDE SEQUENCE [LARGE SCALE GENOMIC DNA]</scope>
    <source>
        <strain evidence="18">HyVt-570</strain>
    </source>
</reference>
<dbReference type="InterPro" id="IPR016167">
    <property type="entry name" value="FAD-bd_PCMH_sub1"/>
</dbReference>
<dbReference type="Pfam" id="PF02873">
    <property type="entry name" value="MurB_C"/>
    <property type="match status" value="1"/>
</dbReference>
<keyword evidence="12 16" id="KW-0560">Oxidoreductase</keyword>
<evidence type="ECO:0000256" key="9">
    <source>
        <dbReference type="ARBA" id="ARBA00022857"/>
    </source>
</evidence>
<evidence type="ECO:0000256" key="1">
    <source>
        <dbReference type="ARBA" id="ARBA00001974"/>
    </source>
</evidence>
<feature type="active site" description="Proton donor" evidence="16">
    <location>
        <position position="207"/>
    </location>
</feature>
<dbReference type="AlphaFoldDB" id="A0A7C4ZS84"/>
<dbReference type="GO" id="GO:0008762">
    <property type="term" value="F:UDP-N-acetylmuramate dehydrogenase activity"/>
    <property type="evidence" value="ECO:0007669"/>
    <property type="project" value="UniProtKB-UniRule"/>
</dbReference>
<dbReference type="UniPathway" id="UPA00219"/>
<keyword evidence="7 16" id="KW-0285">Flavoprotein</keyword>
<keyword evidence="13 16" id="KW-0131">Cell cycle</keyword>
<organism evidence="18">
    <name type="scientific">Oceanithermus profundus</name>
    <dbReference type="NCBI Taxonomy" id="187137"/>
    <lineage>
        <taxon>Bacteria</taxon>
        <taxon>Thermotogati</taxon>
        <taxon>Deinococcota</taxon>
        <taxon>Deinococci</taxon>
        <taxon>Thermales</taxon>
        <taxon>Thermaceae</taxon>
        <taxon>Oceanithermus</taxon>
    </lineage>
</organism>
<comment type="caution">
    <text evidence="18">The sequence shown here is derived from an EMBL/GenBank/DDBJ whole genome shotgun (WGS) entry which is preliminary data.</text>
</comment>
<keyword evidence="8 16" id="KW-0274">FAD</keyword>
<name>A0A7C4ZS84_9DEIN</name>
<evidence type="ECO:0000259" key="17">
    <source>
        <dbReference type="PROSITE" id="PS51387"/>
    </source>
</evidence>
<comment type="cofactor">
    <cofactor evidence="1 16">
        <name>FAD</name>
        <dbReference type="ChEBI" id="CHEBI:57692"/>
    </cofactor>
</comment>
<dbReference type="GO" id="GO:0071949">
    <property type="term" value="F:FAD binding"/>
    <property type="evidence" value="ECO:0007669"/>
    <property type="project" value="InterPro"/>
</dbReference>
<gene>
    <name evidence="16" type="primary">murB</name>
    <name evidence="18" type="ORF">ENK37_09990</name>
</gene>
<dbReference type="PANTHER" id="PTHR21071">
    <property type="entry name" value="UDP-N-ACETYLENOLPYRUVOYLGLUCOSAMINE REDUCTASE"/>
    <property type="match status" value="1"/>
</dbReference>
<dbReference type="SUPFAM" id="SSF56176">
    <property type="entry name" value="FAD-binding/transporter-associated domain-like"/>
    <property type="match status" value="1"/>
</dbReference>
<evidence type="ECO:0000256" key="15">
    <source>
        <dbReference type="ARBA" id="ARBA00048914"/>
    </source>
</evidence>
<feature type="active site" evidence="16">
    <location>
        <position position="160"/>
    </location>
</feature>
<comment type="subcellular location">
    <subcellularLocation>
        <location evidence="3 16">Cytoplasm</location>
    </subcellularLocation>
</comment>
<dbReference type="SUPFAM" id="SSF56194">
    <property type="entry name" value="Uridine diphospho-N-Acetylenolpyruvylglucosamine reductase, MurB, C-terminal domain"/>
    <property type="match status" value="1"/>
</dbReference>
<evidence type="ECO:0000256" key="12">
    <source>
        <dbReference type="ARBA" id="ARBA00023002"/>
    </source>
</evidence>
<evidence type="ECO:0000256" key="3">
    <source>
        <dbReference type="ARBA" id="ARBA00004496"/>
    </source>
</evidence>
<proteinExistence type="inferred from homology"/>
<keyword evidence="9 16" id="KW-0521">NADP</keyword>
<dbReference type="InterPro" id="IPR011601">
    <property type="entry name" value="MurB_C"/>
</dbReference>
<evidence type="ECO:0000256" key="7">
    <source>
        <dbReference type="ARBA" id="ARBA00022630"/>
    </source>
</evidence>
<comment type="catalytic activity">
    <reaction evidence="15 16">
        <text>UDP-N-acetyl-alpha-D-muramate + NADP(+) = UDP-N-acetyl-3-O-(1-carboxyvinyl)-alpha-D-glucosamine + NADPH + H(+)</text>
        <dbReference type="Rhea" id="RHEA:12248"/>
        <dbReference type="ChEBI" id="CHEBI:15378"/>
        <dbReference type="ChEBI" id="CHEBI:57783"/>
        <dbReference type="ChEBI" id="CHEBI:58349"/>
        <dbReference type="ChEBI" id="CHEBI:68483"/>
        <dbReference type="ChEBI" id="CHEBI:70757"/>
        <dbReference type="EC" id="1.3.1.98"/>
    </reaction>
</comment>
<evidence type="ECO:0000256" key="4">
    <source>
        <dbReference type="ARBA" id="ARBA00004752"/>
    </source>
</evidence>
<dbReference type="InterPro" id="IPR016166">
    <property type="entry name" value="FAD-bd_PCMH"/>
</dbReference>
<dbReference type="InterPro" id="IPR036635">
    <property type="entry name" value="MurB_C_sf"/>
</dbReference>
<dbReference type="GO" id="GO:0005829">
    <property type="term" value="C:cytosol"/>
    <property type="evidence" value="ECO:0007669"/>
    <property type="project" value="TreeGrafter"/>
</dbReference>
<dbReference type="InterPro" id="IPR036318">
    <property type="entry name" value="FAD-bd_PCMH-like_sf"/>
</dbReference>
<dbReference type="Pfam" id="PF01565">
    <property type="entry name" value="FAD_binding_4"/>
    <property type="match status" value="1"/>
</dbReference>
<comment type="similarity">
    <text evidence="16">Belongs to the MurB family.</text>
</comment>
<dbReference type="GO" id="GO:0071555">
    <property type="term" value="P:cell wall organization"/>
    <property type="evidence" value="ECO:0007669"/>
    <property type="project" value="UniProtKB-KW"/>
</dbReference>
<evidence type="ECO:0000256" key="14">
    <source>
        <dbReference type="ARBA" id="ARBA00023316"/>
    </source>
</evidence>
<dbReference type="EC" id="1.3.1.98" evidence="16"/>
<dbReference type="GO" id="GO:0008360">
    <property type="term" value="P:regulation of cell shape"/>
    <property type="evidence" value="ECO:0007669"/>
    <property type="project" value="UniProtKB-KW"/>
</dbReference>